<dbReference type="PANTHER" id="PTHR30307:SF0">
    <property type="entry name" value="S-ADENOSYLMETHIONINE:TRNA RIBOSYLTRANSFERASE-ISOMERASE"/>
    <property type="match status" value="1"/>
</dbReference>
<comment type="subunit">
    <text evidence="3 13">Monomer.</text>
</comment>
<protein>
    <recommendedName>
        <fullName evidence="11 13">S-adenosylmethionine:tRNA ribosyltransferase-isomerase</fullName>
        <ecNumber evidence="10 13">2.4.99.17</ecNumber>
    </recommendedName>
    <alternativeName>
        <fullName evidence="12 13">Queuosine biosynthesis protein QueA</fullName>
    </alternativeName>
</protein>
<dbReference type="HAMAP" id="MF_00113">
    <property type="entry name" value="QueA"/>
    <property type="match status" value="1"/>
</dbReference>
<evidence type="ECO:0000256" key="13">
    <source>
        <dbReference type="HAMAP-Rule" id="MF_00113"/>
    </source>
</evidence>
<comment type="function">
    <text evidence="13">Transfers and isomerizes the ribose moiety from AdoMet to the 7-aminomethyl group of 7-deazaguanine (preQ1-tRNA) to give epoxyqueuosine (oQ-tRNA).</text>
</comment>
<dbReference type="NCBIfam" id="TIGR00113">
    <property type="entry name" value="queA"/>
    <property type="match status" value="1"/>
</dbReference>
<dbReference type="EMBL" id="MELI01000053">
    <property type="protein sequence ID" value="OFW34093.1"/>
    <property type="molecule type" value="Genomic_DNA"/>
</dbReference>
<comment type="subcellular location">
    <subcellularLocation>
        <location evidence="1 13">Cytoplasm</location>
    </subcellularLocation>
</comment>
<evidence type="ECO:0000256" key="12">
    <source>
        <dbReference type="ARBA" id="ARBA00076160"/>
    </source>
</evidence>
<evidence type="ECO:0000256" key="2">
    <source>
        <dbReference type="ARBA" id="ARBA00004691"/>
    </source>
</evidence>
<evidence type="ECO:0000256" key="6">
    <source>
        <dbReference type="ARBA" id="ARBA00022691"/>
    </source>
</evidence>
<evidence type="ECO:0000256" key="7">
    <source>
        <dbReference type="ARBA" id="ARBA00022785"/>
    </source>
</evidence>
<comment type="caution">
    <text evidence="14">The sequence shown here is derived from an EMBL/GenBank/DDBJ whole genome shotgun (WGS) entry which is preliminary data.</text>
</comment>
<name>A0A1F2UU04_9ACTN</name>
<dbReference type="FunFam" id="3.40.1780.10:FF:000001">
    <property type="entry name" value="S-adenosylmethionine:tRNA ribosyltransferase-isomerase"/>
    <property type="match status" value="1"/>
</dbReference>
<dbReference type="GO" id="GO:0008616">
    <property type="term" value="P:tRNA queuosine(34) biosynthetic process"/>
    <property type="evidence" value="ECO:0007669"/>
    <property type="project" value="UniProtKB-UniRule"/>
</dbReference>
<keyword evidence="6 13" id="KW-0949">S-adenosyl-L-methionine</keyword>
<sequence length="340" mass="36977">MKTSEFDYFLPQELIAQEPVEPRDSSRLLVIDKAGGRLEHMTFRDMVDYVEAGDCLVVNDTKVIPARLKGEKAGTGGKAEIFLLHDTGDGLWEALVKPGRRLATGAKVVIAGGLITATIVKRLPGGERLVSLEYEGDLTEVLAQAGEVPLPPYIEKPIKTMERYQTVYANRLGSVAAPTAGLHFTPELLGALEAKGVQVAAVTLRVGLDTFRPVREDEVEAHEMHSEFYSVTAKAAGIVNKTKAAGKRVIAVGTTSVRVLESAGAAGKLVEGSGDTRLFIYPGYEFNMVDAMITNFHLPKSTLLMLVSAFAGKDMMKEAYLEAVAERYRFYSFGDAMLIF</sequence>
<dbReference type="Gene3D" id="3.40.1780.10">
    <property type="entry name" value="QueA-like"/>
    <property type="match status" value="1"/>
</dbReference>
<dbReference type="Pfam" id="PF02547">
    <property type="entry name" value="Queuosine_synth"/>
    <property type="match status" value="1"/>
</dbReference>
<evidence type="ECO:0000256" key="10">
    <source>
        <dbReference type="ARBA" id="ARBA00066503"/>
    </source>
</evidence>
<keyword evidence="7 13" id="KW-0671">Queuosine biosynthesis</keyword>
<dbReference type="UniPathway" id="UPA00392"/>
<dbReference type="InterPro" id="IPR042118">
    <property type="entry name" value="QueA_dom1"/>
</dbReference>
<evidence type="ECO:0000256" key="8">
    <source>
        <dbReference type="ARBA" id="ARBA00052751"/>
    </source>
</evidence>
<dbReference type="NCBIfam" id="NF001140">
    <property type="entry name" value="PRK00147.1"/>
    <property type="match status" value="1"/>
</dbReference>
<comment type="similarity">
    <text evidence="9 13">Belongs to the QueA family.</text>
</comment>
<comment type="pathway">
    <text evidence="2 13">tRNA modification; tRNA-queuosine biosynthesis.</text>
</comment>
<organism evidence="14 15">
    <name type="scientific">Candidatus Aquicultor primus</name>
    <dbReference type="NCBI Taxonomy" id="1797195"/>
    <lineage>
        <taxon>Bacteria</taxon>
        <taxon>Bacillati</taxon>
        <taxon>Actinomycetota</taxon>
        <taxon>Candidatus Aquicultoria</taxon>
        <taxon>Candidatus Aquicultorales</taxon>
        <taxon>Candidatus Aquicultoraceae</taxon>
        <taxon>Candidatus Aquicultor</taxon>
    </lineage>
</organism>
<dbReference type="FunFam" id="2.40.10.240:FF:000002">
    <property type="entry name" value="S-adenosylmethionine:tRNA ribosyltransferase-isomerase"/>
    <property type="match status" value="1"/>
</dbReference>
<accession>A0A1F2UU04</accession>
<dbReference type="AlphaFoldDB" id="A0A1F2UU04"/>
<dbReference type="EC" id="2.4.99.17" evidence="10 13"/>
<dbReference type="PANTHER" id="PTHR30307">
    <property type="entry name" value="S-ADENOSYLMETHIONINE:TRNA RIBOSYLTRANSFERASE-ISOMERASE"/>
    <property type="match status" value="1"/>
</dbReference>
<gene>
    <name evidence="13" type="primary">queA</name>
    <name evidence="14" type="ORF">A2074_07840</name>
</gene>
<dbReference type="SUPFAM" id="SSF111337">
    <property type="entry name" value="QueA-like"/>
    <property type="match status" value="1"/>
</dbReference>
<dbReference type="GO" id="GO:0005737">
    <property type="term" value="C:cytoplasm"/>
    <property type="evidence" value="ECO:0007669"/>
    <property type="project" value="UniProtKB-SubCell"/>
</dbReference>
<dbReference type="InterPro" id="IPR042119">
    <property type="entry name" value="QueA_dom2"/>
</dbReference>
<evidence type="ECO:0000313" key="15">
    <source>
        <dbReference type="Proteomes" id="UP000178086"/>
    </source>
</evidence>
<evidence type="ECO:0000256" key="9">
    <source>
        <dbReference type="ARBA" id="ARBA00061210"/>
    </source>
</evidence>
<dbReference type="GO" id="GO:0051075">
    <property type="term" value="F:S-adenosylmethionine:tRNA ribosyltransferase-isomerase activity"/>
    <property type="evidence" value="ECO:0007669"/>
    <property type="project" value="UniProtKB-EC"/>
</dbReference>
<evidence type="ECO:0000256" key="4">
    <source>
        <dbReference type="ARBA" id="ARBA00022490"/>
    </source>
</evidence>
<dbReference type="InterPro" id="IPR003699">
    <property type="entry name" value="QueA"/>
</dbReference>
<evidence type="ECO:0000256" key="11">
    <source>
        <dbReference type="ARBA" id="ARBA00069325"/>
    </source>
</evidence>
<evidence type="ECO:0000313" key="14">
    <source>
        <dbReference type="EMBL" id="OFW34093.1"/>
    </source>
</evidence>
<evidence type="ECO:0000256" key="5">
    <source>
        <dbReference type="ARBA" id="ARBA00022679"/>
    </source>
</evidence>
<evidence type="ECO:0000256" key="1">
    <source>
        <dbReference type="ARBA" id="ARBA00004496"/>
    </source>
</evidence>
<dbReference type="Proteomes" id="UP000178086">
    <property type="component" value="Unassembled WGS sequence"/>
</dbReference>
<proteinExistence type="inferred from homology"/>
<keyword evidence="14" id="KW-0413">Isomerase</keyword>
<dbReference type="InterPro" id="IPR036100">
    <property type="entry name" value="QueA_sf"/>
</dbReference>
<evidence type="ECO:0000256" key="3">
    <source>
        <dbReference type="ARBA" id="ARBA00011245"/>
    </source>
</evidence>
<keyword evidence="4 13" id="KW-0963">Cytoplasm</keyword>
<dbReference type="Gene3D" id="2.40.10.240">
    <property type="entry name" value="QueA-like"/>
    <property type="match status" value="1"/>
</dbReference>
<reference evidence="14 15" key="1">
    <citation type="journal article" date="2016" name="Nat. Commun.">
        <title>Thousands of microbial genomes shed light on interconnected biogeochemical processes in an aquifer system.</title>
        <authorList>
            <person name="Anantharaman K."/>
            <person name="Brown C.T."/>
            <person name="Hug L.A."/>
            <person name="Sharon I."/>
            <person name="Castelle C.J."/>
            <person name="Probst A.J."/>
            <person name="Thomas B.C."/>
            <person name="Singh A."/>
            <person name="Wilkins M.J."/>
            <person name="Karaoz U."/>
            <person name="Brodie E.L."/>
            <person name="Williams K.H."/>
            <person name="Hubbard S.S."/>
            <person name="Banfield J.F."/>
        </authorList>
    </citation>
    <scope>NUCLEOTIDE SEQUENCE [LARGE SCALE GENOMIC DNA]</scope>
</reference>
<keyword evidence="5 13" id="KW-0808">Transferase</keyword>
<comment type="catalytic activity">
    <reaction evidence="8 13">
        <text>7-aminomethyl-7-carbaguanosine(34) in tRNA + S-adenosyl-L-methionine = epoxyqueuosine(34) in tRNA + adenine + L-methionine + 2 H(+)</text>
        <dbReference type="Rhea" id="RHEA:32155"/>
        <dbReference type="Rhea" id="RHEA-COMP:10342"/>
        <dbReference type="Rhea" id="RHEA-COMP:18582"/>
        <dbReference type="ChEBI" id="CHEBI:15378"/>
        <dbReference type="ChEBI" id="CHEBI:16708"/>
        <dbReference type="ChEBI" id="CHEBI:57844"/>
        <dbReference type="ChEBI" id="CHEBI:59789"/>
        <dbReference type="ChEBI" id="CHEBI:82833"/>
        <dbReference type="ChEBI" id="CHEBI:194443"/>
        <dbReference type="EC" id="2.4.99.17"/>
    </reaction>
</comment>